<sequence>MNHLVGPPDGEVSEEPANGAVNESVEADLEHVEVGEEQRYASHYPRHTNSSQGGLSGQEEEGMLARSASTESGFHNHTDTAEGDVIATVEDSYETERVQENEDESAYAVQYRPESEEYTENAEAEHGEAVHTRALPNHLHFHSIEHEEAMNAAYSGYVYTHRLFHRGEDEQYAEPYADYGLQEHVYEEIGDTPDLDAREGIQLYEREREEADNYRKEALGARLHHYDERSDGESDSPEKEAEFAPYPRMDSYEQEEDIDQIVAEVKQSMSSQSLDKAAEDMPEAEQSLEQAHTLAGGGHESNGQLPPGSRLTSGSGETVQRYSKEKRDAISLAIKDIKEAIEEVKTRTIRSPYTPDEPKEPIWVMRQDISPTRDSDDQRPLDGDSRKSLASFPTYVEVPGPCDPEDLIDGIIFAANYLGSTQLLSDKTPSKNVRMMQAQEAVSRIKMAQKLAKSRKKAPEGESQPMTEVDLFISTQRIKVLNADTQETMMDHPLRTISYIADIGNIVVLMARRRMPRSNSQDNVEASHPSQDGKRQYKMICHVFESEDAQLIAQSIGQAFSVAYQEFLRANGINPEDLSQKEYSDLLNTQDMYNDDLIHFSKSENCKDVYIEKQKGEILGVVIVESGWGSILPTVIIANMMHGGPAEKSGKLNIGDQIMSINGTSLVGLPLSTCQSIIKGLKNQARVKLNIVRCPPVTTVLIRRPDLRYQLGFSVQNGIICSLMRGGIAERGGVRVGHRIIEINGQSVVATPHEKIVHILSNAVGEIHMKTMPAAMYRLLTAQEQPVYI</sequence>
<dbReference type="FunFam" id="2.30.42.10:FF:000017">
    <property type="entry name" value="Amyloid beta A4 protein-binding family A member 1"/>
    <property type="match status" value="1"/>
</dbReference>
<dbReference type="PANTHER" id="PTHR12345">
    <property type="entry name" value="SYNTENIN RELATED"/>
    <property type="match status" value="1"/>
</dbReference>
<evidence type="ECO:0000256" key="3">
    <source>
        <dbReference type="ARBA" id="ARBA00022737"/>
    </source>
</evidence>
<dbReference type="CDD" id="cd22578">
    <property type="entry name" value="Mint1_CID"/>
    <property type="match status" value="1"/>
</dbReference>
<keyword evidence="2" id="KW-0597">Phosphoprotein</keyword>
<dbReference type="GO" id="GO:0001540">
    <property type="term" value="F:amyloid-beta binding"/>
    <property type="evidence" value="ECO:0007669"/>
    <property type="project" value="TreeGrafter"/>
</dbReference>
<dbReference type="InterPro" id="IPR011993">
    <property type="entry name" value="PH-like_dom_sf"/>
</dbReference>
<evidence type="ECO:0000256" key="4">
    <source>
        <dbReference type="SAM" id="MobiDB-lite"/>
    </source>
</evidence>
<keyword evidence="1" id="KW-0813">Transport</keyword>
<keyword evidence="3" id="KW-0677">Repeat</keyword>
<proteinExistence type="predicted"/>
<feature type="compositionally biased region" description="Basic and acidic residues" evidence="4">
    <location>
        <begin position="371"/>
        <end position="387"/>
    </location>
</feature>
<dbReference type="InterPro" id="IPR051230">
    <property type="entry name" value="APP-Binding"/>
</dbReference>
<dbReference type="AlphaFoldDB" id="A0A8C3C6I7"/>
<dbReference type="GO" id="GO:0005737">
    <property type="term" value="C:cytoplasm"/>
    <property type="evidence" value="ECO:0007669"/>
    <property type="project" value="TreeGrafter"/>
</dbReference>
<dbReference type="InterPro" id="IPR006020">
    <property type="entry name" value="PTB/PI_dom"/>
</dbReference>
<dbReference type="PROSITE" id="PS01179">
    <property type="entry name" value="PID"/>
    <property type="match status" value="1"/>
</dbReference>
<feature type="region of interest" description="Disordered" evidence="4">
    <location>
        <begin position="267"/>
        <end position="324"/>
    </location>
</feature>
<dbReference type="Pfam" id="PF00640">
    <property type="entry name" value="PID"/>
    <property type="match status" value="1"/>
</dbReference>
<dbReference type="GO" id="GO:0007268">
    <property type="term" value="P:chemical synaptic transmission"/>
    <property type="evidence" value="ECO:0007669"/>
    <property type="project" value="TreeGrafter"/>
</dbReference>
<dbReference type="FunFam" id="2.30.29.30:FF:000044">
    <property type="entry name" value="amyloid beta A4 precursor protein-binding family A member 1"/>
    <property type="match status" value="1"/>
</dbReference>
<evidence type="ECO:0000313" key="7">
    <source>
        <dbReference type="Ensembl" id="ENSCMMP00000014524.1"/>
    </source>
</evidence>
<dbReference type="PANTHER" id="PTHR12345:SF14">
    <property type="entry name" value="AMYLOID-BETA A4 PRECURSOR PROTEIN-BINDING FAMILY A MEMBER 1"/>
    <property type="match status" value="1"/>
</dbReference>
<feature type="domain" description="PDZ" evidence="6">
    <location>
        <begin position="699"/>
        <end position="775"/>
    </location>
</feature>
<evidence type="ECO:0000256" key="2">
    <source>
        <dbReference type="ARBA" id="ARBA00022553"/>
    </source>
</evidence>
<dbReference type="SMART" id="SM00228">
    <property type="entry name" value="PDZ"/>
    <property type="match status" value="2"/>
</dbReference>
<dbReference type="SUPFAM" id="SSF50156">
    <property type="entry name" value="PDZ domain-like"/>
    <property type="match status" value="2"/>
</dbReference>
<dbReference type="GO" id="GO:0043197">
    <property type="term" value="C:dendritic spine"/>
    <property type="evidence" value="ECO:0007669"/>
    <property type="project" value="TreeGrafter"/>
</dbReference>
<feature type="region of interest" description="Disordered" evidence="4">
    <location>
        <begin position="222"/>
        <end position="247"/>
    </location>
</feature>
<dbReference type="CDD" id="cd01208">
    <property type="entry name" value="PTB_X11"/>
    <property type="match status" value="1"/>
</dbReference>
<reference evidence="7" key="1">
    <citation type="submission" date="2025-08" db="UniProtKB">
        <authorList>
            <consortium name="Ensembl"/>
        </authorList>
    </citation>
    <scope>IDENTIFICATION</scope>
</reference>
<feature type="compositionally biased region" description="Basic and acidic residues" evidence="4">
    <location>
        <begin position="28"/>
        <end position="40"/>
    </location>
</feature>
<feature type="domain" description="PID" evidence="5">
    <location>
        <begin position="409"/>
        <end position="595"/>
    </location>
</feature>
<dbReference type="SUPFAM" id="SSF50729">
    <property type="entry name" value="PH domain-like"/>
    <property type="match status" value="1"/>
</dbReference>
<dbReference type="SMART" id="SM00462">
    <property type="entry name" value="PTB"/>
    <property type="match status" value="1"/>
</dbReference>
<feature type="domain" description="PDZ" evidence="6">
    <location>
        <begin position="608"/>
        <end position="693"/>
    </location>
</feature>
<feature type="region of interest" description="Disordered" evidence="4">
    <location>
        <begin position="1"/>
        <end position="85"/>
    </location>
</feature>
<dbReference type="Proteomes" id="UP000694556">
    <property type="component" value="Unassembled WGS sequence"/>
</dbReference>
<dbReference type="FunFam" id="2.30.42.10:FF:000007">
    <property type="entry name" value="Amyloid beta A4 protein-binding family A member"/>
    <property type="match status" value="1"/>
</dbReference>
<dbReference type="GO" id="GO:0005886">
    <property type="term" value="C:plasma membrane"/>
    <property type="evidence" value="ECO:0007669"/>
    <property type="project" value="TreeGrafter"/>
</dbReference>
<dbReference type="Pfam" id="PF00595">
    <property type="entry name" value="PDZ"/>
    <property type="match status" value="2"/>
</dbReference>
<feature type="region of interest" description="Disordered" evidence="4">
    <location>
        <begin position="351"/>
        <end position="388"/>
    </location>
</feature>
<dbReference type="Gene3D" id="2.30.42.10">
    <property type="match status" value="2"/>
</dbReference>
<feature type="compositionally biased region" description="Polar residues" evidence="4">
    <location>
        <begin position="310"/>
        <end position="321"/>
    </location>
</feature>
<accession>A0A8C3C6I7</accession>
<evidence type="ECO:0000256" key="1">
    <source>
        <dbReference type="ARBA" id="ARBA00022448"/>
    </source>
</evidence>
<keyword evidence="8" id="KW-1185">Reference proteome</keyword>
<dbReference type="CDD" id="cd06720">
    <property type="entry name" value="PDZ1_APBA1_3-like"/>
    <property type="match status" value="1"/>
</dbReference>
<dbReference type="CDD" id="cd06793">
    <property type="entry name" value="PDZ2_APBA1_3-like"/>
    <property type="match status" value="1"/>
</dbReference>
<protein>
    <submittedName>
        <fullName evidence="7">Amyloid beta precursor protein binding family A member 1</fullName>
    </submittedName>
</protein>
<dbReference type="Gene3D" id="2.30.29.30">
    <property type="entry name" value="Pleckstrin-homology domain (PH domain)/Phosphotyrosine-binding domain (PTB)"/>
    <property type="match status" value="1"/>
</dbReference>
<evidence type="ECO:0000259" key="5">
    <source>
        <dbReference type="PROSITE" id="PS01179"/>
    </source>
</evidence>
<dbReference type="InterPro" id="IPR001478">
    <property type="entry name" value="PDZ"/>
</dbReference>
<name>A0A8C3C6I7_CAIMO</name>
<evidence type="ECO:0000259" key="6">
    <source>
        <dbReference type="PROSITE" id="PS50106"/>
    </source>
</evidence>
<evidence type="ECO:0000313" key="8">
    <source>
        <dbReference type="Proteomes" id="UP000694556"/>
    </source>
</evidence>
<reference evidence="7" key="2">
    <citation type="submission" date="2025-09" db="UniProtKB">
        <authorList>
            <consortium name="Ensembl"/>
        </authorList>
    </citation>
    <scope>IDENTIFICATION</scope>
</reference>
<dbReference type="Ensembl" id="ENSCMMT00000016005.1">
    <property type="protein sequence ID" value="ENSCMMP00000014524.1"/>
    <property type="gene ID" value="ENSCMMG00000009187.1"/>
</dbReference>
<dbReference type="InterPro" id="IPR036034">
    <property type="entry name" value="PDZ_sf"/>
</dbReference>
<dbReference type="PROSITE" id="PS50106">
    <property type="entry name" value="PDZ"/>
    <property type="match status" value="2"/>
</dbReference>
<organism evidence="7 8">
    <name type="scientific">Cairina moschata</name>
    <name type="common">Muscovy duck</name>
    <dbReference type="NCBI Taxonomy" id="8855"/>
    <lineage>
        <taxon>Eukaryota</taxon>
        <taxon>Metazoa</taxon>
        <taxon>Chordata</taxon>
        <taxon>Craniata</taxon>
        <taxon>Vertebrata</taxon>
        <taxon>Euteleostomi</taxon>
        <taxon>Archelosauria</taxon>
        <taxon>Archosauria</taxon>
        <taxon>Dinosauria</taxon>
        <taxon>Saurischia</taxon>
        <taxon>Theropoda</taxon>
        <taxon>Coelurosauria</taxon>
        <taxon>Aves</taxon>
        <taxon>Neognathae</taxon>
        <taxon>Galloanserae</taxon>
        <taxon>Anseriformes</taxon>
        <taxon>Anatidae</taxon>
        <taxon>Anatinae</taxon>
        <taxon>Cairina</taxon>
    </lineage>
</organism>
<feature type="compositionally biased region" description="Basic and acidic residues" evidence="4">
    <location>
        <begin position="222"/>
        <end position="242"/>
    </location>
</feature>